<keyword evidence="5" id="KW-0472">Membrane</keyword>
<comment type="caution">
    <text evidence="6">The sequence shown here is derived from an EMBL/GenBank/DDBJ whole genome shotgun (WGS) entry which is preliminary data.</text>
</comment>
<dbReference type="InterPro" id="IPR052363">
    <property type="entry name" value="LPS_export_LptC"/>
</dbReference>
<dbReference type="Proteomes" id="UP000242133">
    <property type="component" value="Unassembled WGS sequence"/>
</dbReference>
<dbReference type="OrthoDB" id="5797118at2"/>
<dbReference type="RefSeq" id="WP_106591243.1">
    <property type="nucleotide sequence ID" value="NZ_PYGI01000007.1"/>
</dbReference>
<name>A0A2P8EYQ7_9GAMM</name>
<sequence length="187" mass="20868">MLNQRQRLLVAAVLLAAPLLWLGLKTGEEPLISVTGDDVEQVDFFIRQAEITRWQEDGTTGQVLTTPLMQHYPEQAAMQLDTPVTRIPRQPGGHYQLQADSGTLPDSQEQILLTGNVQLHDTPAAGLPARMTTDHLTLYPPREFAHTDALVRVQRGDDMTSAVGMDIFFDQQRIELLSNVKGEYHAQ</sequence>
<proteinExistence type="predicted"/>
<dbReference type="InterPro" id="IPR010664">
    <property type="entry name" value="LipoPS_assembly_LptC-rel"/>
</dbReference>
<evidence type="ECO:0000313" key="7">
    <source>
        <dbReference type="Proteomes" id="UP000242133"/>
    </source>
</evidence>
<evidence type="ECO:0000256" key="2">
    <source>
        <dbReference type="ARBA" id="ARBA00022519"/>
    </source>
</evidence>
<dbReference type="GO" id="GO:0017089">
    <property type="term" value="F:glycolipid transfer activity"/>
    <property type="evidence" value="ECO:0007669"/>
    <property type="project" value="TreeGrafter"/>
</dbReference>
<evidence type="ECO:0000256" key="1">
    <source>
        <dbReference type="ARBA" id="ARBA00022475"/>
    </source>
</evidence>
<dbReference type="EMBL" id="PYGI01000007">
    <property type="protein sequence ID" value="PSL14596.1"/>
    <property type="molecule type" value="Genomic_DNA"/>
</dbReference>
<evidence type="ECO:0000313" key="6">
    <source>
        <dbReference type="EMBL" id="PSL14596.1"/>
    </source>
</evidence>
<dbReference type="PANTHER" id="PTHR37481">
    <property type="entry name" value="LIPOPOLYSACCHARIDE EXPORT SYSTEM PROTEIN LPTC"/>
    <property type="match status" value="1"/>
</dbReference>
<evidence type="ECO:0000256" key="4">
    <source>
        <dbReference type="ARBA" id="ARBA00022989"/>
    </source>
</evidence>
<keyword evidence="3" id="KW-0812">Transmembrane</keyword>
<keyword evidence="1" id="KW-1003">Cell membrane</keyword>
<keyword evidence="7" id="KW-1185">Reference proteome</keyword>
<evidence type="ECO:0000256" key="3">
    <source>
        <dbReference type="ARBA" id="ARBA00022692"/>
    </source>
</evidence>
<dbReference type="AlphaFoldDB" id="A0A2P8EYQ7"/>
<keyword evidence="4" id="KW-1133">Transmembrane helix</keyword>
<dbReference type="InterPro" id="IPR026265">
    <property type="entry name" value="LptC"/>
</dbReference>
<dbReference type="GO" id="GO:0030288">
    <property type="term" value="C:outer membrane-bounded periplasmic space"/>
    <property type="evidence" value="ECO:0007669"/>
    <property type="project" value="TreeGrafter"/>
</dbReference>
<dbReference type="Pfam" id="PF06835">
    <property type="entry name" value="LptC"/>
    <property type="match status" value="1"/>
</dbReference>
<protein>
    <submittedName>
        <fullName evidence="6">LPS export ABC transporter protein LptC</fullName>
    </submittedName>
</protein>
<reference evidence="6 7" key="1">
    <citation type="submission" date="2018-03" db="EMBL/GenBank/DDBJ databases">
        <title>Genomic Encyclopedia of Archaeal and Bacterial Type Strains, Phase II (KMG-II): from individual species to whole genera.</title>
        <authorList>
            <person name="Goeker M."/>
        </authorList>
    </citation>
    <scope>NUCLEOTIDE SEQUENCE [LARGE SCALE GENOMIC DNA]</scope>
    <source>
        <strain evidence="6 7">DSM 17586</strain>
    </source>
</reference>
<dbReference type="GO" id="GO:0015221">
    <property type="term" value="F:lipopolysaccharide transmembrane transporter activity"/>
    <property type="evidence" value="ECO:0007669"/>
    <property type="project" value="InterPro"/>
</dbReference>
<evidence type="ECO:0000256" key="5">
    <source>
        <dbReference type="ARBA" id="ARBA00023136"/>
    </source>
</evidence>
<organism evidence="6 7">
    <name type="scientific">Marinobacterium halophilum</name>
    <dbReference type="NCBI Taxonomy" id="267374"/>
    <lineage>
        <taxon>Bacteria</taxon>
        <taxon>Pseudomonadati</taxon>
        <taxon>Pseudomonadota</taxon>
        <taxon>Gammaproteobacteria</taxon>
        <taxon>Oceanospirillales</taxon>
        <taxon>Oceanospirillaceae</taxon>
        <taxon>Marinobacterium</taxon>
    </lineage>
</organism>
<dbReference type="NCBIfam" id="TIGR04409">
    <property type="entry name" value="LptC_YrbK"/>
    <property type="match status" value="1"/>
</dbReference>
<dbReference type="PANTHER" id="PTHR37481:SF1">
    <property type="entry name" value="LIPOPOLYSACCHARIDE EXPORT SYSTEM PROTEIN LPTC"/>
    <property type="match status" value="1"/>
</dbReference>
<dbReference type="Gene3D" id="2.60.450.10">
    <property type="entry name" value="Lipopolysaccharide (LPS) transport protein A like domain"/>
    <property type="match status" value="1"/>
</dbReference>
<keyword evidence="2" id="KW-0997">Cell inner membrane</keyword>
<accession>A0A2P8EYQ7</accession>
<dbReference type="GO" id="GO:0005886">
    <property type="term" value="C:plasma membrane"/>
    <property type="evidence" value="ECO:0007669"/>
    <property type="project" value="InterPro"/>
</dbReference>
<gene>
    <name evidence="6" type="ORF">CLV44_10747</name>
</gene>